<gene>
    <name evidence="2" type="ORF">B0H64DRAFT_186050</name>
</gene>
<dbReference type="AlphaFoldDB" id="A0AAE0HDA2"/>
<feature type="compositionally biased region" description="Low complexity" evidence="1">
    <location>
        <begin position="71"/>
        <end position="85"/>
    </location>
</feature>
<dbReference type="RefSeq" id="XP_062657914.1">
    <property type="nucleotide sequence ID" value="XM_062798997.1"/>
</dbReference>
<protein>
    <submittedName>
        <fullName evidence="2">Uncharacterized protein</fullName>
    </submittedName>
</protein>
<evidence type="ECO:0000313" key="2">
    <source>
        <dbReference type="EMBL" id="KAK3294400.1"/>
    </source>
</evidence>
<keyword evidence="3" id="KW-1185">Reference proteome</keyword>
<evidence type="ECO:0000256" key="1">
    <source>
        <dbReference type="SAM" id="MobiDB-lite"/>
    </source>
</evidence>
<reference evidence="2" key="2">
    <citation type="submission" date="2023-06" db="EMBL/GenBank/DDBJ databases">
        <authorList>
            <consortium name="Lawrence Berkeley National Laboratory"/>
            <person name="Haridas S."/>
            <person name="Hensen N."/>
            <person name="Bonometti L."/>
            <person name="Westerberg I."/>
            <person name="Brannstrom I.O."/>
            <person name="Guillou S."/>
            <person name="Cros-Aarteil S."/>
            <person name="Calhoun S."/>
            <person name="Kuo A."/>
            <person name="Mondo S."/>
            <person name="Pangilinan J."/>
            <person name="Riley R."/>
            <person name="Labutti K."/>
            <person name="Andreopoulos B."/>
            <person name="Lipzen A."/>
            <person name="Chen C."/>
            <person name="Yanf M."/>
            <person name="Daum C."/>
            <person name="Ng V."/>
            <person name="Clum A."/>
            <person name="Steindorff A."/>
            <person name="Ohm R."/>
            <person name="Martin F."/>
            <person name="Silar P."/>
            <person name="Natvig D."/>
            <person name="Lalanne C."/>
            <person name="Gautier V."/>
            <person name="Ament-Velasquez S.L."/>
            <person name="Kruys A."/>
            <person name="Hutchinson M.I."/>
            <person name="Powell A.J."/>
            <person name="Barry K."/>
            <person name="Miller A.N."/>
            <person name="Grigoriev I.V."/>
            <person name="Debuchy R."/>
            <person name="Gladieux P."/>
            <person name="Thoren M.H."/>
            <person name="Johannesson H."/>
        </authorList>
    </citation>
    <scope>NUCLEOTIDE SEQUENCE</scope>
    <source>
        <strain evidence="2">CBS 168.71</strain>
    </source>
</reference>
<accession>A0AAE0HDA2</accession>
<feature type="compositionally biased region" description="Basic and acidic residues" evidence="1">
    <location>
        <begin position="86"/>
        <end position="98"/>
    </location>
</feature>
<comment type="caution">
    <text evidence="2">The sequence shown here is derived from an EMBL/GenBank/DDBJ whole genome shotgun (WGS) entry which is preliminary data.</text>
</comment>
<feature type="non-terminal residue" evidence="2">
    <location>
        <position position="1"/>
    </location>
</feature>
<name>A0AAE0HDA2_9PEZI</name>
<sequence length="128" mass="13844">MNRQPPTRLLTTSARVHPPYLPYLHNASRGGGKGLKWLPPLAAAVTAGYAVSRYRDAQGPQQQGVFVHSPASSSTTSTTTSTTSASEERAETGRRRQQEAAMEDAYGDRGSLAELERALAVYEAQRRG</sequence>
<evidence type="ECO:0000313" key="3">
    <source>
        <dbReference type="Proteomes" id="UP001278766"/>
    </source>
</evidence>
<organism evidence="2 3">
    <name type="scientific">Chaetomium fimeti</name>
    <dbReference type="NCBI Taxonomy" id="1854472"/>
    <lineage>
        <taxon>Eukaryota</taxon>
        <taxon>Fungi</taxon>
        <taxon>Dikarya</taxon>
        <taxon>Ascomycota</taxon>
        <taxon>Pezizomycotina</taxon>
        <taxon>Sordariomycetes</taxon>
        <taxon>Sordariomycetidae</taxon>
        <taxon>Sordariales</taxon>
        <taxon>Chaetomiaceae</taxon>
        <taxon>Chaetomium</taxon>
    </lineage>
</organism>
<proteinExistence type="predicted"/>
<dbReference type="GeneID" id="87835945"/>
<reference evidence="2" key="1">
    <citation type="journal article" date="2023" name="Mol. Phylogenet. Evol.">
        <title>Genome-scale phylogeny and comparative genomics of the fungal order Sordariales.</title>
        <authorList>
            <person name="Hensen N."/>
            <person name="Bonometti L."/>
            <person name="Westerberg I."/>
            <person name="Brannstrom I.O."/>
            <person name="Guillou S."/>
            <person name="Cros-Aarteil S."/>
            <person name="Calhoun S."/>
            <person name="Haridas S."/>
            <person name="Kuo A."/>
            <person name="Mondo S."/>
            <person name="Pangilinan J."/>
            <person name="Riley R."/>
            <person name="LaButti K."/>
            <person name="Andreopoulos B."/>
            <person name="Lipzen A."/>
            <person name="Chen C."/>
            <person name="Yan M."/>
            <person name="Daum C."/>
            <person name="Ng V."/>
            <person name="Clum A."/>
            <person name="Steindorff A."/>
            <person name="Ohm R.A."/>
            <person name="Martin F."/>
            <person name="Silar P."/>
            <person name="Natvig D.O."/>
            <person name="Lalanne C."/>
            <person name="Gautier V."/>
            <person name="Ament-Velasquez S.L."/>
            <person name="Kruys A."/>
            <person name="Hutchinson M.I."/>
            <person name="Powell A.J."/>
            <person name="Barry K."/>
            <person name="Miller A.N."/>
            <person name="Grigoriev I.V."/>
            <person name="Debuchy R."/>
            <person name="Gladieux P."/>
            <person name="Hiltunen Thoren M."/>
            <person name="Johannesson H."/>
        </authorList>
    </citation>
    <scope>NUCLEOTIDE SEQUENCE</scope>
    <source>
        <strain evidence="2">CBS 168.71</strain>
    </source>
</reference>
<feature type="region of interest" description="Disordered" evidence="1">
    <location>
        <begin position="61"/>
        <end position="109"/>
    </location>
</feature>
<dbReference type="EMBL" id="JAUEPN010000005">
    <property type="protein sequence ID" value="KAK3294400.1"/>
    <property type="molecule type" value="Genomic_DNA"/>
</dbReference>
<dbReference type="Proteomes" id="UP001278766">
    <property type="component" value="Unassembled WGS sequence"/>
</dbReference>